<dbReference type="EMBL" id="SJPN01000006">
    <property type="protein sequence ID" value="TWT98231.1"/>
    <property type="molecule type" value="Genomic_DNA"/>
</dbReference>
<keyword evidence="4" id="KW-1185">Reference proteome</keyword>
<feature type="domain" description="3-keto-alpha-glucoside-1,2-lyase/3-keto-2-hydroxy-glucal hydratase" evidence="2">
    <location>
        <begin position="63"/>
        <end position="250"/>
    </location>
</feature>
<feature type="signal peptide" evidence="1">
    <location>
        <begin position="1"/>
        <end position="24"/>
    </location>
</feature>
<reference evidence="3 4" key="1">
    <citation type="submission" date="2019-02" db="EMBL/GenBank/DDBJ databases">
        <title>Deep-cultivation of Planctomycetes and their phenomic and genomic characterization uncovers novel biology.</title>
        <authorList>
            <person name="Wiegand S."/>
            <person name="Jogler M."/>
            <person name="Boedeker C."/>
            <person name="Pinto D."/>
            <person name="Vollmers J."/>
            <person name="Rivas-Marin E."/>
            <person name="Kohn T."/>
            <person name="Peeters S.H."/>
            <person name="Heuer A."/>
            <person name="Rast P."/>
            <person name="Oberbeckmann S."/>
            <person name="Bunk B."/>
            <person name="Jeske O."/>
            <person name="Meyerdierks A."/>
            <person name="Storesund J.E."/>
            <person name="Kallscheuer N."/>
            <person name="Luecker S."/>
            <person name="Lage O.M."/>
            <person name="Pohl T."/>
            <person name="Merkel B.J."/>
            <person name="Hornburger P."/>
            <person name="Mueller R.-W."/>
            <person name="Bruemmer F."/>
            <person name="Labrenz M."/>
            <person name="Spormann A.M."/>
            <person name="Op Den Camp H."/>
            <person name="Overmann J."/>
            <person name="Amann R."/>
            <person name="Jetten M.S.M."/>
            <person name="Mascher T."/>
            <person name="Medema M.H."/>
            <person name="Devos D.P."/>
            <person name="Kaster A.-K."/>
            <person name="Ovreas L."/>
            <person name="Rohde M."/>
            <person name="Galperin M.Y."/>
            <person name="Jogler C."/>
        </authorList>
    </citation>
    <scope>NUCLEOTIDE SEQUENCE [LARGE SCALE GENOMIC DNA]</scope>
    <source>
        <strain evidence="3 4">Pla52n</strain>
    </source>
</reference>
<dbReference type="RefSeq" id="WP_146521862.1">
    <property type="nucleotide sequence ID" value="NZ_CP151726.1"/>
</dbReference>
<evidence type="ECO:0000256" key="1">
    <source>
        <dbReference type="SAM" id="SignalP"/>
    </source>
</evidence>
<dbReference type="InterPro" id="IPR010496">
    <property type="entry name" value="AL/BT2_dom"/>
</dbReference>
<evidence type="ECO:0000313" key="3">
    <source>
        <dbReference type="EMBL" id="TWT98231.1"/>
    </source>
</evidence>
<dbReference type="AlphaFoldDB" id="A0A5C6AGN9"/>
<evidence type="ECO:0000259" key="2">
    <source>
        <dbReference type="Pfam" id="PF06439"/>
    </source>
</evidence>
<dbReference type="OrthoDB" id="9780017at2"/>
<evidence type="ECO:0000313" key="4">
    <source>
        <dbReference type="Proteomes" id="UP000320176"/>
    </source>
</evidence>
<dbReference type="Gene3D" id="2.60.120.560">
    <property type="entry name" value="Exo-inulinase, domain 1"/>
    <property type="match status" value="1"/>
</dbReference>
<protein>
    <recommendedName>
        <fullName evidence="2">3-keto-alpha-glucoside-1,2-lyase/3-keto-2-hydroxy-glucal hydratase domain-containing protein</fullName>
    </recommendedName>
</protein>
<comment type="caution">
    <text evidence="3">The sequence shown here is derived from an EMBL/GenBank/DDBJ whole genome shotgun (WGS) entry which is preliminary data.</text>
</comment>
<keyword evidence="1" id="KW-0732">Signal</keyword>
<dbReference type="GO" id="GO:0016787">
    <property type="term" value="F:hydrolase activity"/>
    <property type="evidence" value="ECO:0007669"/>
    <property type="project" value="InterPro"/>
</dbReference>
<proteinExistence type="predicted"/>
<organism evidence="3 4">
    <name type="scientific">Stieleria varia</name>
    <dbReference type="NCBI Taxonomy" id="2528005"/>
    <lineage>
        <taxon>Bacteria</taxon>
        <taxon>Pseudomonadati</taxon>
        <taxon>Planctomycetota</taxon>
        <taxon>Planctomycetia</taxon>
        <taxon>Pirellulales</taxon>
        <taxon>Pirellulaceae</taxon>
        <taxon>Stieleria</taxon>
    </lineage>
</organism>
<name>A0A5C6AGN9_9BACT</name>
<dbReference type="Proteomes" id="UP000320176">
    <property type="component" value="Unassembled WGS sequence"/>
</dbReference>
<feature type="chain" id="PRO_5023022598" description="3-keto-alpha-glucoside-1,2-lyase/3-keto-2-hydroxy-glucal hydratase domain-containing protein" evidence="1">
    <location>
        <begin position="25"/>
        <end position="255"/>
    </location>
</feature>
<dbReference type="Pfam" id="PF06439">
    <property type="entry name" value="3keto-disac_hyd"/>
    <property type="match status" value="1"/>
</dbReference>
<accession>A0A5C6AGN9</accession>
<sequence length="255" mass="27956" precursor="true">MTRSPITSFVLAILVCLASLTATAGEIDPAQKSWFEKYKGQQNAPKADAMLLNTDSEPDVTDGFTSLFNGKDLTGWTPKGGECEFKVQDGMLVGQCVKGSASTYLCTDKSDFTDFVFTCDMKWEVDGNSGVMFRAQAKPGKNSETVFGPQAEMEGITGDRFWSGGIYGQSCGGYFYPLWLKEHAEARAALDREGWNRLTISAKGNVVKTWINGVPVAHWVDDGTYAKGFFGLQIHKGNKGTVLWKNIRVKELSAE</sequence>
<gene>
    <name evidence="3" type="ORF">Pla52n_47410</name>
</gene>